<evidence type="ECO:0000256" key="2">
    <source>
        <dbReference type="ARBA" id="ARBA00022603"/>
    </source>
</evidence>
<sequence>MSYTYDSFANRGEYLSAHYFSEELENTLKRSKAGDEGLFTLWTSRETDPHDPQPTPRELLPRLRGEYLATVRPFLSARAQQEELGSTYDDPTGEWTERLATWHTAVLKALGYSGDRPEPITVHNAGREYELQVAWHGNGILAIDCGWTAKLDDALDPEKAGQLLHLLKTADGLIDVGEKLAGWLFQSELHEPGGDGPRFILLLCGGVLVLADRNSWAEGRYLAANLDAALARNDTAKAGELSLLAALFSHDMLAPRPDGKGRRLDDLLKASRDNAVGVNSELRKGLQHSVEIIANEVLARLREEEVEPREIEDLKKGPFAKQLTRESLRYLYRILFLLYAEARPELGILPADDSTYQTGYSIARLRELVARERKLVEEDSRNGFHLYASLDVLFNKVNYGHRPHGTEADDDKPAEERSQLRGLRFEPLRSELFDPKAITLIGRHILHPHWDEDGDEQPRWLDLRLRNEALHQVLRLLTMKEAGQKGRQGGFISYRNLGINQLGAVYEGLMSYTGIIAKDELAEVAKPGAKKGGKQYGDPEKGSWLIPAERLKHYPENTHVVYSPQDAEQYGLRGPKKYAKGTFVYRLAGRDRETSASYYTPESLTKVTVELALKHRLDQDKDADGNTIQTRASELLRYTICEPALGSGAFLNEAINQVAKEYLKRRQEELGVSLDTSKALDAEQKVKAYIALHNAYGIDLNATGVELAEVSLWLNTMHPGMRAPWFGLHLRRGNSLIGARRWVYEAERIKKERTIGAQVPTKLPFRAAGDGAKQLLPDGAVHQFLLPTPGWGAVAGASGDAKKLVEQLAGTQVEQLKAWKNSIKAKPKTTGGKGSQLARLQAAAQRVEFLWKLVAKRMELSEQEIARTIDVWGTDREEDAGEYAFLRRDKQNPDQSLPLTKEQVFKDLFEAEGSPYWRLKQVMDAWCALWFWPLEKVGLLDGSDAEYDTAPLVTAQEGADLDALLSSVAGAAVEVQERAPEPTPVPQFLEPGLLFTLDGDQISLGEAESDDEAGKKKAAKKTRASSASKKPSGPARRRDVIPLADVGDWIAFLESLLGTGSVPEDTLATTVDSLEELKKLEDLIQAEMGMDDARKAVETRYPWMRVVRDIAEEQGFLHWELDFAGVFAGEAGGFDLQVGNPPWVRPEWKEDPVLAEYEPWFMLTEKPKAEEKNRRREAELGRREVQEYLLGVLTHTATMASYLAAAYVYPFISGSQPNLYRAFMCEVWDHSGHGGTVGMVHPDTHFAGDKEAALRAAAYRRLRVHGDFVNANNRFFPEPVRDVTHFGVHIYGPDQEVDFYSLAWLYAVDVLRLSDAVDDPGEDPGVRFNGSWDERPHPKRMVRVTRGTLERWQRFAGEDGPLEETPLLTPVSTAEDPAIDALGLYPLRLGELNPDITRGYDESGAKKAQFGPDRNQRLIDYNTGIDGQKDYHTASWDDVILKGVQIDVANPMFKQPSQGKGERRGLNPLAIADDEVPESEYKRVATPQVFLAAQDEWTDGKAYEALLASDEEWEKARARVAAKRKIPEEEVDAGEIEVFLRDKAGMPYSAWYRVAWRERVTFDTERALYATLIPPGTSHIHAVRSGRITSPRLTGLTAGFMAALPVDYLLRTAGVGHLDVAQARRLPAPQSGHPLASALLLRTLRLNALTTAYADLWADLYDPKWPAYEPWAIDWPGMRTDLHAVTPIWQRDTPLRTEYARRAALVEIDALVAVWLGIDADTLIVMYRARFPVLQGYDDVTSFDANERKIAARRDTYGFDQTKDHWTQFQAYQDDPENNPVPVGYTAPFYKANREREMRQAHAYFKKRLDDAVAKGLWDPEKMEVPTP</sequence>
<evidence type="ECO:0000313" key="7">
    <source>
        <dbReference type="Proteomes" id="UP001597023"/>
    </source>
</evidence>
<organism evidence="6 7">
    <name type="scientific">Streptomyces flavalbus</name>
    <dbReference type="NCBI Taxonomy" id="2665155"/>
    <lineage>
        <taxon>Bacteria</taxon>
        <taxon>Bacillati</taxon>
        <taxon>Actinomycetota</taxon>
        <taxon>Actinomycetes</taxon>
        <taxon>Kitasatosporales</taxon>
        <taxon>Streptomycetaceae</taxon>
        <taxon>Streptomyces</taxon>
    </lineage>
</organism>
<dbReference type="PANTHER" id="PTHR33841">
    <property type="entry name" value="DNA METHYLTRANSFERASE YEEA-RELATED"/>
    <property type="match status" value="1"/>
</dbReference>
<dbReference type="InterPro" id="IPR029063">
    <property type="entry name" value="SAM-dependent_MTases_sf"/>
</dbReference>
<gene>
    <name evidence="6" type="ORF">ACFQZ6_10185</name>
</gene>
<comment type="catalytic activity">
    <reaction evidence="4">
        <text>a 2'-deoxyadenosine in DNA + S-adenosyl-L-methionine = an N(6)-methyl-2'-deoxyadenosine in DNA + S-adenosyl-L-homocysteine + H(+)</text>
        <dbReference type="Rhea" id="RHEA:15197"/>
        <dbReference type="Rhea" id="RHEA-COMP:12418"/>
        <dbReference type="Rhea" id="RHEA-COMP:12419"/>
        <dbReference type="ChEBI" id="CHEBI:15378"/>
        <dbReference type="ChEBI" id="CHEBI:57856"/>
        <dbReference type="ChEBI" id="CHEBI:59789"/>
        <dbReference type="ChEBI" id="CHEBI:90615"/>
        <dbReference type="ChEBI" id="CHEBI:90616"/>
        <dbReference type="EC" id="2.1.1.72"/>
    </reaction>
</comment>
<protein>
    <recommendedName>
        <fullName evidence="1">site-specific DNA-methyltransferase (adenine-specific)</fullName>
        <ecNumber evidence="1">2.1.1.72</ecNumber>
    </recommendedName>
</protein>
<evidence type="ECO:0000256" key="5">
    <source>
        <dbReference type="SAM" id="MobiDB-lite"/>
    </source>
</evidence>
<evidence type="ECO:0000256" key="4">
    <source>
        <dbReference type="ARBA" id="ARBA00047942"/>
    </source>
</evidence>
<feature type="region of interest" description="Disordered" evidence="5">
    <location>
        <begin position="1006"/>
        <end position="1038"/>
    </location>
</feature>
<keyword evidence="7" id="KW-1185">Reference proteome</keyword>
<dbReference type="SUPFAM" id="SSF53335">
    <property type="entry name" value="S-adenosyl-L-methionine-dependent methyltransferases"/>
    <property type="match status" value="1"/>
</dbReference>
<dbReference type="RefSeq" id="WP_381606861.1">
    <property type="nucleotide sequence ID" value="NZ_JBHTEB010000001.1"/>
</dbReference>
<evidence type="ECO:0000313" key="6">
    <source>
        <dbReference type="EMBL" id="MFD0314595.1"/>
    </source>
</evidence>
<dbReference type="EMBL" id="JBHTEB010000001">
    <property type="protein sequence ID" value="MFD0314595.1"/>
    <property type="molecule type" value="Genomic_DNA"/>
</dbReference>
<keyword evidence="3" id="KW-0808">Transferase</keyword>
<evidence type="ECO:0000256" key="1">
    <source>
        <dbReference type="ARBA" id="ARBA00011900"/>
    </source>
</evidence>
<accession>A0ABW2W539</accession>
<dbReference type="EC" id="2.1.1.72" evidence="1"/>
<evidence type="ECO:0000256" key="3">
    <source>
        <dbReference type="ARBA" id="ARBA00022679"/>
    </source>
</evidence>
<proteinExistence type="predicted"/>
<reference evidence="7" key="1">
    <citation type="journal article" date="2019" name="Int. J. Syst. Evol. Microbiol.">
        <title>The Global Catalogue of Microorganisms (GCM) 10K type strain sequencing project: providing services to taxonomists for standard genome sequencing and annotation.</title>
        <authorList>
            <consortium name="The Broad Institute Genomics Platform"/>
            <consortium name="The Broad Institute Genome Sequencing Center for Infectious Disease"/>
            <person name="Wu L."/>
            <person name="Ma J."/>
        </authorList>
    </citation>
    <scope>NUCLEOTIDE SEQUENCE [LARGE SCALE GENOMIC DNA]</scope>
    <source>
        <strain evidence="7">CGMCC 4.7400</strain>
    </source>
</reference>
<keyword evidence="2" id="KW-0489">Methyltransferase</keyword>
<feature type="compositionally biased region" description="Low complexity" evidence="5">
    <location>
        <begin position="1024"/>
        <end position="1034"/>
    </location>
</feature>
<name>A0ABW2W539_9ACTN</name>
<dbReference type="Gene3D" id="3.40.50.150">
    <property type="entry name" value="Vaccinia Virus protein VP39"/>
    <property type="match status" value="2"/>
</dbReference>
<comment type="caution">
    <text evidence="6">The sequence shown here is derived from an EMBL/GenBank/DDBJ whole genome shotgun (WGS) entry which is preliminary data.</text>
</comment>
<dbReference type="Proteomes" id="UP001597023">
    <property type="component" value="Unassembled WGS sequence"/>
</dbReference>
<dbReference type="InterPro" id="IPR050953">
    <property type="entry name" value="N4_N6_ade-DNA_methylase"/>
</dbReference>
<dbReference type="PANTHER" id="PTHR33841:SF1">
    <property type="entry name" value="DNA METHYLTRANSFERASE A"/>
    <property type="match status" value="1"/>
</dbReference>